<feature type="transmembrane region" description="Helical" evidence="1">
    <location>
        <begin position="144"/>
        <end position="168"/>
    </location>
</feature>
<evidence type="ECO:0000313" key="3">
    <source>
        <dbReference type="Proteomes" id="UP000254461"/>
    </source>
</evidence>
<gene>
    <name evidence="2" type="ORF">NCTC12092_00130</name>
</gene>
<keyword evidence="1" id="KW-0472">Membrane</keyword>
<evidence type="ECO:0000256" key="1">
    <source>
        <dbReference type="SAM" id="Phobius"/>
    </source>
</evidence>
<dbReference type="PANTHER" id="PTHR40076">
    <property type="entry name" value="MEMBRANE PROTEIN-RELATED"/>
    <property type="match status" value="1"/>
</dbReference>
<feature type="transmembrane region" description="Helical" evidence="1">
    <location>
        <begin position="21"/>
        <end position="37"/>
    </location>
</feature>
<name>A0A380JPX5_9STRE</name>
<sequence>MSIREIKREARQTLKGLKGKYLLFLVPIILSIFYSGIEVHQTYVTTQGIEVSVGASYFPLIVLMMMTIFTLSAAYTMLEVIRYYRREVSFSEATIAFSGNLFGKVLILLIIKWLLFVLWSLIWIVGLVILTISSAALLTSYNTGAAVMSPIIFMIVGLVIFIVGLIVYMNRYCAYSMAEYILYDKVKEGTYLGAITAIEESKDMISGYKGKYFLLHLSFIGWFILVILSFGLLYIYVLPYYTTADVTFYHHLKHIHDETELPIDAERLTITSSKEAPSAIS</sequence>
<organism evidence="2 3">
    <name type="scientific">Streptococcus equi subsp. equi</name>
    <dbReference type="NCBI Taxonomy" id="148942"/>
    <lineage>
        <taxon>Bacteria</taxon>
        <taxon>Bacillati</taxon>
        <taxon>Bacillota</taxon>
        <taxon>Bacilli</taxon>
        <taxon>Lactobacillales</taxon>
        <taxon>Streptococcaceae</taxon>
        <taxon>Streptococcus</taxon>
    </lineage>
</organism>
<evidence type="ECO:0000313" key="2">
    <source>
        <dbReference type="EMBL" id="SUN44562.1"/>
    </source>
</evidence>
<proteinExistence type="predicted"/>
<dbReference type="Pfam" id="PF06161">
    <property type="entry name" value="DUF975"/>
    <property type="match status" value="1"/>
</dbReference>
<protein>
    <submittedName>
        <fullName evidence="2">Membrane protein</fullName>
    </submittedName>
</protein>
<dbReference type="Proteomes" id="UP000254461">
    <property type="component" value="Unassembled WGS sequence"/>
</dbReference>
<dbReference type="RefSeq" id="WP_115250258.1">
    <property type="nucleotide sequence ID" value="NZ_UHFF01000002.1"/>
</dbReference>
<keyword evidence="1" id="KW-0812">Transmembrane</keyword>
<feature type="transmembrane region" description="Helical" evidence="1">
    <location>
        <begin position="113"/>
        <end position="138"/>
    </location>
</feature>
<dbReference type="InterPro" id="IPR010380">
    <property type="entry name" value="DUF975"/>
</dbReference>
<feature type="transmembrane region" description="Helical" evidence="1">
    <location>
        <begin position="212"/>
        <end position="237"/>
    </location>
</feature>
<accession>A0A380JPX5</accession>
<feature type="transmembrane region" description="Helical" evidence="1">
    <location>
        <begin position="57"/>
        <end position="78"/>
    </location>
</feature>
<reference evidence="2 3" key="1">
    <citation type="submission" date="2018-06" db="EMBL/GenBank/DDBJ databases">
        <authorList>
            <consortium name="Pathogen Informatics"/>
            <person name="Doyle S."/>
        </authorList>
    </citation>
    <scope>NUCLEOTIDE SEQUENCE [LARGE SCALE GENOMIC DNA]</scope>
    <source>
        <strain evidence="2 3">NCTC12092</strain>
    </source>
</reference>
<dbReference type="AlphaFoldDB" id="A0A380JPX5"/>
<dbReference type="PANTHER" id="PTHR40076:SF1">
    <property type="entry name" value="MEMBRANE PROTEIN"/>
    <property type="match status" value="1"/>
</dbReference>
<keyword evidence="1" id="KW-1133">Transmembrane helix</keyword>
<dbReference type="EMBL" id="UHFF01000002">
    <property type="protein sequence ID" value="SUN44562.1"/>
    <property type="molecule type" value="Genomic_DNA"/>
</dbReference>